<dbReference type="STRING" id="76123.AS203_04685"/>
<dbReference type="Proteomes" id="UP000056252">
    <property type="component" value="Chromosome"/>
</dbReference>
<dbReference type="AlphaFoldDB" id="A0A0S2KJL2"/>
<evidence type="ECO:0008006" key="4">
    <source>
        <dbReference type="Google" id="ProtNLM"/>
    </source>
</evidence>
<feature type="signal peptide" evidence="1">
    <location>
        <begin position="1"/>
        <end position="22"/>
    </location>
</feature>
<dbReference type="KEGG" id="peo:AS203_04685"/>
<reference evidence="3" key="1">
    <citation type="submission" date="2015-11" db="EMBL/GenBank/DDBJ databases">
        <authorList>
            <person name="Holder M.E."/>
            <person name="Ajami N.J."/>
            <person name="Petrosino J.F."/>
        </authorList>
    </citation>
    <scope>NUCLEOTIDE SEQUENCE [LARGE SCALE GENOMIC DNA]</scope>
    <source>
        <strain evidence="3">F0113</strain>
    </source>
</reference>
<name>A0A0S2KJL2_9BACT</name>
<sequence length="164" mass="18158">MRKQIMYLLLFGWLLTPLSAWADSNVKFLCIQLRDGTTAEFALADHPVITLTGGTMKAETAKKTITASLADIVRYTFKEEGGTTDISNDPQTQPSQPQSIFEEGHVRFTNLPARASISVITIDGRQVLQTQASTDGRADIDLSQQRPGIYIIRTATIKIKVFNK</sequence>
<dbReference type="RefSeq" id="WP_025066244.1">
    <property type="nucleotide sequence ID" value="NZ_CAUPOR010000013.1"/>
</dbReference>
<evidence type="ECO:0000256" key="1">
    <source>
        <dbReference type="SAM" id="SignalP"/>
    </source>
</evidence>
<dbReference type="EMBL" id="CP013195">
    <property type="protein sequence ID" value="ALO48464.1"/>
    <property type="molecule type" value="Genomic_DNA"/>
</dbReference>
<organism evidence="2 3">
    <name type="scientific">Hoylesella enoeca</name>
    <dbReference type="NCBI Taxonomy" id="76123"/>
    <lineage>
        <taxon>Bacteria</taxon>
        <taxon>Pseudomonadati</taxon>
        <taxon>Bacteroidota</taxon>
        <taxon>Bacteroidia</taxon>
        <taxon>Bacteroidales</taxon>
        <taxon>Prevotellaceae</taxon>
        <taxon>Hoylesella</taxon>
    </lineage>
</organism>
<keyword evidence="3" id="KW-1185">Reference proteome</keyword>
<dbReference type="eggNOG" id="ENOG5033AYI">
    <property type="taxonomic scope" value="Bacteria"/>
</dbReference>
<gene>
    <name evidence="2" type="ORF">AS203_04685</name>
</gene>
<feature type="chain" id="PRO_5006601791" description="Secretion system C-terminal sorting domain-containing protein" evidence="1">
    <location>
        <begin position="23"/>
        <end position="164"/>
    </location>
</feature>
<dbReference type="OrthoDB" id="1081222at2"/>
<evidence type="ECO:0000313" key="3">
    <source>
        <dbReference type="Proteomes" id="UP000056252"/>
    </source>
</evidence>
<accession>A0A0S2KJL2</accession>
<proteinExistence type="predicted"/>
<protein>
    <recommendedName>
        <fullName evidence="4">Secretion system C-terminal sorting domain-containing protein</fullName>
    </recommendedName>
</protein>
<evidence type="ECO:0000313" key="2">
    <source>
        <dbReference type="EMBL" id="ALO48464.1"/>
    </source>
</evidence>
<keyword evidence="1" id="KW-0732">Signal</keyword>